<evidence type="ECO:0000256" key="1">
    <source>
        <dbReference type="ARBA" id="ARBA00005964"/>
    </source>
</evidence>
<dbReference type="GO" id="GO:0052689">
    <property type="term" value="F:carboxylic ester hydrolase activity"/>
    <property type="evidence" value="ECO:0007669"/>
    <property type="project" value="UniProtKB-KW"/>
</dbReference>
<evidence type="ECO:0000256" key="5">
    <source>
        <dbReference type="ARBA" id="ARBA00023180"/>
    </source>
</evidence>
<keyword evidence="5" id="KW-0325">Glycoprotein</keyword>
<gene>
    <name evidence="9" type="primary">LOC107217536</name>
</gene>
<evidence type="ECO:0000256" key="2">
    <source>
        <dbReference type="ARBA" id="ARBA00022487"/>
    </source>
</evidence>
<proteinExistence type="inferred from homology"/>
<keyword evidence="4" id="KW-1015">Disulfide bond</keyword>
<comment type="similarity">
    <text evidence="1 6">Belongs to the type-B carboxylesterase/lipase family.</text>
</comment>
<organism evidence="9">
    <name type="scientific">Neodiprion lecontei</name>
    <name type="common">Redheaded pine sawfly</name>
    <dbReference type="NCBI Taxonomy" id="441921"/>
    <lineage>
        <taxon>Eukaryota</taxon>
        <taxon>Metazoa</taxon>
        <taxon>Ecdysozoa</taxon>
        <taxon>Arthropoda</taxon>
        <taxon>Hexapoda</taxon>
        <taxon>Insecta</taxon>
        <taxon>Pterygota</taxon>
        <taxon>Neoptera</taxon>
        <taxon>Endopterygota</taxon>
        <taxon>Hymenoptera</taxon>
        <taxon>Tenthredinoidea</taxon>
        <taxon>Diprionidae</taxon>
        <taxon>Diprioninae</taxon>
        <taxon>Neodiprion</taxon>
    </lineage>
</organism>
<keyword evidence="3 6" id="KW-0378">Hydrolase</keyword>
<dbReference type="Pfam" id="PF00135">
    <property type="entry name" value="COesterase"/>
    <property type="match status" value="1"/>
</dbReference>
<evidence type="ECO:0000313" key="9">
    <source>
        <dbReference type="RefSeq" id="XP_015510591.2"/>
    </source>
</evidence>
<dbReference type="InterPro" id="IPR002018">
    <property type="entry name" value="CarbesteraseB"/>
</dbReference>
<evidence type="ECO:0000313" key="8">
    <source>
        <dbReference type="Proteomes" id="UP000829291"/>
    </source>
</evidence>
<evidence type="ECO:0000256" key="4">
    <source>
        <dbReference type="ARBA" id="ARBA00023157"/>
    </source>
</evidence>
<dbReference type="SUPFAM" id="SSF53474">
    <property type="entry name" value="alpha/beta-Hydrolases"/>
    <property type="match status" value="1"/>
</dbReference>
<dbReference type="Proteomes" id="UP000829291">
    <property type="component" value="Chromosome 2"/>
</dbReference>
<reference evidence="9" key="1">
    <citation type="submission" date="2025-08" db="UniProtKB">
        <authorList>
            <consortium name="RefSeq"/>
        </authorList>
    </citation>
    <scope>IDENTIFICATION</scope>
    <source>
        <tissue evidence="9">Thorax and Abdomen</tissue>
    </source>
</reference>
<dbReference type="InterPro" id="IPR019826">
    <property type="entry name" value="Carboxylesterase_B_AS"/>
</dbReference>
<dbReference type="EC" id="3.1.1.-" evidence="6"/>
<feature type="domain" description="Carboxylesterase type B" evidence="7">
    <location>
        <begin position="51"/>
        <end position="575"/>
    </location>
</feature>
<dbReference type="GeneID" id="107217536"/>
<dbReference type="PROSITE" id="PS00122">
    <property type="entry name" value="CARBOXYLESTERASE_B_1"/>
    <property type="match status" value="1"/>
</dbReference>
<evidence type="ECO:0000259" key="7">
    <source>
        <dbReference type="Pfam" id="PF00135"/>
    </source>
</evidence>
<dbReference type="OrthoDB" id="3200163at2759"/>
<accession>A0A6J0B8T7</accession>
<dbReference type="PANTHER" id="PTHR11559">
    <property type="entry name" value="CARBOXYLESTERASE"/>
    <property type="match status" value="1"/>
</dbReference>
<dbReference type="InParanoid" id="A0A6J0B8T7"/>
<dbReference type="KEGG" id="nlo:107217536"/>
<keyword evidence="2" id="KW-0719">Serine esterase</keyword>
<dbReference type="Gene3D" id="3.40.50.1820">
    <property type="entry name" value="alpha/beta hydrolase"/>
    <property type="match status" value="1"/>
</dbReference>
<evidence type="ECO:0000256" key="6">
    <source>
        <dbReference type="RuleBase" id="RU361235"/>
    </source>
</evidence>
<sequence>MSAEIAAAFTCQYNATNYLLEVLLLSICLTNCNVPQPGNVPIISQEDLPRPETTIPQGTLRGTNMVTRRGRSFFGFKGIPFAQPPVGELRFKSPLPARSWNGTLDAGSNPTPCTQLVNGRIVGGEDCLYLNIYTPQLPKYENATLLPVMVYIYGGQYRAGINHPERWGPQFLLDKDVVFLVPSYRLGILGFFSTTDEASPGNYCLKDIVLALEWIQKNIQYFGGDPKQVTIFGGSSGAVTIHYLTLSPLTQGLFHRYITQSGSVLQPVVLKDRSLVAEKAIQLGEILGCPTKTSTAIVDCLRKFEATYLTVADVVFFRGRDTWIPIAEPDVPGAMFTDTATNLIAAGKIRDLPYLVSVSRDEGIVQTANFFNDLDGFRKFLDVIDFHLPLLLHYEHLPQINVIARTKALKSYYLNDLNADIRLLLGNFTQLMGDATFIYPAWASVQQHVIHAKNPLYFCSFDYRGTVSYSYMFSGGNEDDWGVAHADEFLYLLPGRPEMFGPPGYEFSDTDWHMVDTMVQLWTSFATKGVPELNTGNTIWKPYSPSEDNYLQIGNGPDASIEMKTGFHVERMQFWNKLYATT</sequence>
<dbReference type="RefSeq" id="XP_015510591.2">
    <property type="nucleotide sequence ID" value="XM_015655105.2"/>
</dbReference>
<dbReference type="PROSITE" id="PS00941">
    <property type="entry name" value="CARBOXYLESTERASE_B_2"/>
    <property type="match status" value="1"/>
</dbReference>
<dbReference type="AlphaFoldDB" id="A0A6J0B8T7"/>
<dbReference type="InterPro" id="IPR019819">
    <property type="entry name" value="Carboxylesterase_B_CS"/>
</dbReference>
<dbReference type="InterPro" id="IPR050309">
    <property type="entry name" value="Type-B_Carboxylest/Lipase"/>
</dbReference>
<name>A0A6J0B8T7_NEOLC</name>
<evidence type="ECO:0000256" key="3">
    <source>
        <dbReference type="ARBA" id="ARBA00022801"/>
    </source>
</evidence>
<dbReference type="InterPro" id="IPR029058">
    <property type="entry name" value="AB_hydrolase_fold"/>
</dbReference>
<protein>
    <recommendedName>
        <fullName evidence="6">Carboxylic ester hydrolase</fullName>
        <ecNumber evidence="6">3.1.1.-</ecNumber>
    </recommendedName>
</protein>
<keyword evidence="8" id="KW-1185">Reference proteome</keyword>